<keyword evidence="7" id="KW-0238">DNA-binding</keyword>
<dbReference type="SUPFAM" id="SSF57667">
    <property type="entry name" value="beta-beta-alpha zinc fingers"/>
    <property type="match status" value="7"/>
</dbReference>
<dbReference type="Pfam" id="PF13894">
    <property type="entry name" value="zf-C2H2_4"/>
    <property type="match status" value="1"/>
</dbReference>
<comment type="subcellular location">
    <subcellularLocation>
        <location evidence="1">Nucleus</location>
    </subcellularLocation>
</comment>
<evidence type="ECO:0000256" key="7">
    <source>
        <dbReference type="ARBA" id="ARBA00023125"/>
    </source>
</evidence>
<feature type="domain" description="C2H2-type" evidence="11">
    <location>
        <begin position="467"/>
        <end position="494"/>
    </location>
</feature>
<feature type="domain" description="C2H2-type" evidence="11">
    <location>
        <begin position="815"/>
        <end position="842"/>
    </location>
</feature>
<dbReference type="FunFam" id="3.30.160.60:FF:002343">
    <property type="entry name" value="Zinc finger protein 33A"/>
    <property type="match status" value="1"/>
</dbReference>
<evidence type="ECO:0000256" key="10">
    <source>
        <dbReference type="PROSITE-ProRule" id="PRU00042"/>
    </source>
</evidence>
<keyword evidence="9" id="KW-0539">Nucleus</keyword>
<evidence type="ECO:0000259" key="11">
    <source>
        <dbReference type="PROSITE" id="PS50157"/>
    </source>
</evidence>
<keyword evidence="2" id="KW-0479">Metal-binding</keyword>
<dbReference type="GO" id="GO:0005634">
    <property type="term" value="C:nucleus"/>
    <property type="evidence" value="ECO:0007669"/>
    <property type="project" value="UniProtKB-SubCell"/>
</dbReference>
<dbReference type="AlphaFoldDB" id="A0AA88KYJ0"/>
<evidence type="ECO:0000256" key="8">
    <source>
        <dbReference type="ARBA" id="ARBA00023163"/>
    </source>
</evidence>
<gene>
    <name evidence="12" type="ORF">QYM36_011128</name>
</gene>
<feature type="domain" description="C2H2-type" evidence="11">
    <location>
        <begin position="586"/>
        <end position="613"/>
    </location>
</feature>
<dbReference type="FunFam" id="3.30.160.60:FF:000045">
    <property type="entry name" value="ZFP69 zinc finger protein B"/>
    <property type="match status" value="1"/>
</dbReference>
<feature type="domain" description="C2H2-type" evidence="11">
    <location>
        <begin position="558"/>
        <end position="585"/>
    </location>
</feature>
<feature type="domain" description="C2H2-type" evidence="11">
    <location>
        <begin position="523"/>
        <end position="550"/>
    </location>
</feature>
<dbReference type="InterPro" id="IPR050636">
    <property type="entry name" value="C2H2-ZF_domain-containing"/>
</dbReference>
<dbReference type="GO" id="GO:0003677">
    <property type="term" value="F:DNA binding"/>
    <property type="evidence" value="ECO:0007669"/>
    <property type="project" value="UniProtKB-KW"/>
</dbReference>
<dbReference type="GO" id="GO:0006355">
    <property type="term" value="P:regulation of DNA-templated transcription"/>
    <property type="evidence" value="ECO:0007669"/>
    <property type="project" value="UniProtKB-ARBA"/>
</dbReference>
<dbReference type="Proteomes" id="UP001187531">
    <property type="component" value="Unassembled WGS sequence"/>
</dbReference>
<proteinExistence type="predicted"/>
<evidence type="ECO:0000256" key="1">
    <source>
        <dbReference type="ARBA" id="ARBA00004123"/>
    </source>
</evidence>
<reference evidence="12" key="1">
    <citation type="submission" date="2023-07" db="EMBL/GenBank/DDBJ databases">
        <title>Chromosome-level genome assembly of Artemia franciscana.</title>
        <authorList>
            <person name="Jo E."/>
        </authorList>
    </citation>
    <scope>NUCLEOTIDE SEQUENCE</scope>
    <source>
        <tissue evidence="12">Whole body</tissue>
    </source>
</reference>
<feature type="domain" description="C2H2-type" evidence="11">
    <location>
        <begin position="642"/>
        <end position="669"/>
    </location>
</feature>
<keyword evidence="5" id="KW-0862">Zinc</keyword>
<evidence type="ECO:0000256" key="5">
    <source>
        <dbReference type="ARBA" id="ARBA00022833"/>
    </source>
</evidence>
<keyword evidence="13" id="KW-1185">Reference proteome</keyword>
<dbReference type="Gene3D" id="3.30.160.60">
    <property type="entry name" value="Classic Zinc Finger"/>
    <property type="match status" value="8"/>
</dbReference>
<dbReference type="GO" id="GO:0003682">
    <property type="term" value="F:chromatin binding"/>
    <property type="evidence" value="ECO:0007669"/>
    <property type="project" value="UniProtKB-ARBA"/>
</dbReference>
<dbReference type="Pfam" id="PF00096">
    <property type="entry name" value="zf-C2H2"/>
    <property type="match status" value="2"/>
</dbReference>
<name>A0AA88KYJ0_ARTSF</name>
<keyword evidence="4 10" id="KW-0863">Zinc-finger</keyword>
<sequence length="842" mass="97028">MLYTPWPAMTDHTPYFKMEFNATGLQLGAVPDHSVKKRPAFDDLEEKDPLSTEDHFNQDVENETLSQEPQSSGTALMPDFRIELDAALCHPEALFKQPIAIRHIVDGVEELKPLSNKKLESQDNNTLPFSRRLQSNSVGSNIDSIGTSGVEQREAPSDLFATDMPKIYGLENKKKLSNEDAVGEDTKDSLFSYRCPSSLTDHVSNIKTEFDVVLHHPGALSKSFVTSAPIVDDIEADKLTSIKIQNINVPSASVAMDIAEQSLDSNQLILSNQKPVDIFQQSELQNEKTPLLITNSTHADQEKLVLRRRKNNAVYYESSDSDEEDMCDEEQDTYRPEAYDAVSSEEFDTEILQRKGPSKDQICPDSRKNYSIDKRLKFRKWKFIDYSKEQSPVNTLFKKIPTKQSPENSYICRICNESFSLRLLLLNHMKAHDRIEIQQCQFYCSQLKNKYHLDCCFDTQNGTKDSFECDICKKTYPHRRSLSKHKQRHNKANQYLCYICGLSLCSTETLNRHMQIHTGEKCLLCDRCGMQFRHRDGLNYHMKVHLRKENKQIPEKLFECKICNKKLESRSGYATHVKKHIQKGTHECEICRRNFFTRIRLTEHMRTHTGEKPFECQTCGNTFAQFAGLYNHMKSHSNEKPHRCKFCDKEFKTKKSLSDHLNTHTGARPYKCKQCDKGFGSDKGLRTHKKIHKGKSFREKKYSCNICSEVFAVSAYRDLHVALHANPNPFSCEFCSKSFNYKKNMVAHVQRLHPDRNPFKCKLCGKTYDSIRKICVHISSRACYKKEKSPKKVKNQSKFIEGDGNINVEKIVNMFVCNICDDEFLSVEDILGHFNSSHKHSK</sequence>
<feature type="domain" description="C2H2-type" evidence="11">
    <location>
        <begin position="702"/>
        <end position="729"/>
    </location>
</feature>
<evidence type="ECO:0000256" key="6">
    <source>
        <dbReference type="ARBA" id="ARBA00023015"/>
    </source>
</evidence>
<dbReference type="InterPro" id="IPR013087">
    <property type="entry name" value="Znf_C2H2_type"/>
</dbReference>
<keyword evidence="8" id="KW-0804">Transcription</keyword>
<dbReference type="PROSITE" id="PS50157">
    <property type="entry name" value="ZINC_FINGER_C2H2_2"/>
    <property type="match status" value="12"/>
</dbReference>
<dbReference type="InterPro" id="IPR036236">
    <property type="entry name" value="Znf_C2H2_sf"/>
</dbReference>
<comment type="caution">
    <text evidence="12">The sequence shown here is derived from an EMBL/GenBank/DDBJ whole genome shotgun (WGS) entry which is preliminary data.</text>
</comment>
<feature type="domain" description="C2H2-type" evidence="11">
    <location>
        <begin position="670"/>
        <end position="697"/>
    </location>
</feature>
<feature type="domain" description="C2H2-type" evidence="11">
    <location>
        <begin position="495"/>
        <end position="522"/>
    </location>
</feature>
<dbReference type="PANTHER" id="PTHR47772">
    <property type="entry name" value="ZINC FINGER PROTEIN 200"/>
    <property type="match status" value="1"/>
</dbReference>
<evidence type="ECO:0000313" key="12">
    <source>
        <dbReference type="EMBL" id="KAK2712333.1"/>
    </source>
</evidence>
<protein>
    <recommendedName>
        <fullName evidence="11">C2H2-type domain-containing protein</fullName>
    </recommendedName>
</protein>
<dbReference type="SMART" id="SM00355">
    <property type="entry name" value="ZnF_C2H2"/>
    <property type="match status" value="13"/>
</dbReference>
<feature type="domain" description="C2H2-type" evidence="11">
    <location>
        <begin position="614"/>
        <end position="641"/>
    </location>
</feature>
<evidence type="ECO:0000313" key="13">
    <source>
        <dbReference type="Proteomes" id="UP001187531"/>
    </source>
</evidence>
<dbReference type="Pfam" id="PF13912">
    <property type="entry name" value="zf-C2H2_6"/>
    <property type="match status" value="2"/>
</dbReference>
<evidence type="ECO:0000256" key="2">
    <source>
        <dbReference type="ARBA" id="ARBA00022723"/>
    </source>
</evidence>
<dbReference type="FunFam" id="3.30.160.60:FF:000690">
    <property type="entry name" value="Zinc finger protein 354C"/>
    <property type="match status" value="1"/>
</dbReference>
<organism evidence="12 13">
    <name type="scientific">Artemia franciscana</name>
    <name type="common">Brine shrimp</name>
    <name type="synonym">Artemia sanfranciscana</name>
    <dbReference type="NCBI Taxonomy" id="6661"/>
    <lineage>
        <taxon>Eukaryota</taxon>
        <taxon>Metazoa</taxon>
        <taxon>Ecdysozoa</taxon>
        <taxon>Arthropoda</taxon>
        <taxon>Crustacea</taxon>
        <taxon>Branchiopoda</taxon>
        <taxon>Anostraca</taxon>
        <taxon>Artemiidae</taxon>
        <taxon>Artemia</taxon>
    </lineage>
</organism>
<dbReference type="GO" id="GO:0008270">
    <property type="term" value="F:zinc ion binding"/>
    <property type="evidence" value="ECO:0007669"/>
    <property type="project" value="UniProtKB-KW"/>
</dbReference>
<evidence type="ECO:0000256" key="4">
    <source>
        <dbReference type="ARBA" id="ARBA00022771"/>
    </source>
</evidence>
<dbReference type="FunFam" id="3.30.160.60:FF:000446">
    <property type="entry name" value="Zinc finger protein"/>
    <property type="match status" value="1"/>
</dbReference>
<feature type="domain" description="C2H2-type" evidence="11">
    <location>
        <begin position="410"/>
        <end position="432"/>
    </location>
</feature>
<keyword evidence="3" id="KW-0677">Repeat</keyword>
<dbReference type="PROSITE" id="PS00028">
    <property type="entry name" value="ZINC_FINGER_C2H2_1"/>
    <property type="match status" value="12"/>
</dbReference>
<keyword evidence="6" id="KW-0805">Transcription regulation</keyword>
<dbReference type="PANTHER" id="PTHR47772:SF13">
    <property type="entry name" value="GASTRULA ZINC FINGER PROTEIN XLCGF49.1-LIKE-RELATED"/>
    <property type="match status" value="1"/>
</dbReference>
<feature type="domain" description="C2H2-type" evidence="11">
    <location>
        <begin position="730"/>
        <end position="758"/>
    </location>
</feature>
<dbReference type="EMBL" id="JAVRJZ010000015">
    <property type="protein sequence ID" value="KAK2712333.1"/>
    <property type="molecule type" value="Genomic_DNA"/>
</dbReference>
<evidence type="ECO:0000256" key="3">
    <source>
        <dbReference type="ARBA" id="ARBA00022737"/>
    </source>
</evidence>
<evidence type="ECO:0000256" key="9">
    <source>
        <dbReference type="ARBA" id="ARBA00023242"/>
    </source>
</evidence>
<accession>A0AA88KYJ0</accession>